<dbReference type="PANTHER" id="PTHR47027">
    <property type="entry name" value="REVERSE TRANSCRIPTASE DOMAIN-CONTAINING PROTEIN"/>
    <property type="match status" value="1"/>
</dbReference>
<proteinExistence type="predicted"/>
<evidence type="ECO:0000313" key="1">
    <source>
        <dbReference type="EMBL" id="KOF74518.1"/>
    </source>
</evidence>
<reference evidence="1" key="1">
    <citation type="submission" date="2015-07" db="EMBL/GenBank/DDBJ databases">
        <title>MeaNS - Measles Nucleotide Surveillance Program.</title>
        <authorList>
            <person name="Tran T."/>
            <person name="Druce J."/>
        </authorList>
    </citation>
    <scope>NUCLEOTIDE SEQUENCE</scope>
    <source>
        <strain evidence="1">UCB-OBI-ISO-001</strain>
        <tissue evidence="1">Gonad</tissue>
    </source>
</reference>
<gene>
    <name evidence="1" type="ORF">OCBIM_22036010mg</name>
</gene>
<sequence>IYQAISLSSLLYGAENGTVYKVQKDKLHAYMMRNEETHWCAGLPLMKEILIDRNLRWLGHVHRMDNDRLPRQILYSQLCKGKGNHRRLKLRFKDTAKKEYEVERN</sequence>
<accession>A0A0L8GC56</accession>
<organism evidence="1">
    <name type="scientific">Octopus bimaculoides</name>
    <name type="common">California two-spotted octopus</name>
    <dbReference type="NCBI Taxonomy" id="37653"/>
    <lineage>
        <taxon>Eukaryota</taxon>
        <taxon>Metazoa</taxon>
        <taxon>Spiralia</taxon>
        <taxon>Lophotrochozoa</taxon>
        <taxon>Mollusca</taxon>
        <taxon>Cephalopoda</taxon>
        <taxon>Coleoidea</taxon>
        <taxon>Octopodiformes</taxon>
        <taxon>Octopoda</taxon>
        <taxon>Incirrata</taxon>
        <taxon>Octopodidae</taxon>
        <taxon>Octopus</taxon>
    </lineage>
</organism>
<name>A0A0L8GC56_OCTBM</name>
<protein>
    <submittedName>
        <fullName evidence="1">Uncharacterized protein</fullName>
    </submittedName>
</protein>
<feature type="non-terminal residue" evidence="1">
    <location>
        <position position="1"/>
    </location>
</feature>
<dbReference type="EMBL" id="KQ422632">
    <property type="protein sequence ID" value="KOF74518.1"/>
    <property type="molecule type" value="Genomic_DNA"/>
</dbReference>
<dbReference type="PANTHER" id="PTHR47027:SF20">
    <property type="entry name" value="REVERSE TRANSCRIPTASE-LIKE PROTEIN WITH RNA-DIRECTED DNA POLYMERASE DOMAIN"/>
    <property type="match status" value="1"/>
</dbReference>
<dbReference type="AlphaFoldDB" id="A0A0L8GC56"/>